<protein>
    <submittedName>
        <fullName evidence="3">Cytosine/adenosine deaminase-related metal-dependent hydrolase</fullName>
    </submittedName>
</protein>
<feature type="domain" description="Amidohydrolase-related" evidence="2">
    <location>
        <begin position="57"/>
        <end position="389"/>
    </location>
</feature>
<dbReference type="EMBL" id="SLWN01000005">
    <property type="protein sequence ID" value="TCO30245.1"/>
    <property type="molecule type" value="Genomic_DNA"/>
</dbReference>
<gene>
    <name evidence="3" type="ORF">EV652_105239</name>
</gene>
<keyword evidence="4" id="KW-1185">Reference proteome</keyword>
<proteinExistence type="predicted"/>
<evidence type="ECO:0000259" key="2">
    <source>
        <dbReference type="Pfam" id="PF01979"/>
    </source>
</evidence>
<dbReference type="Gene3D" id="3.20.20.140">
    <property type="entry name" value="Metal-dependent hydrolases"/>
    <property type="match status" value="1"/>
</dbReference>
<evidence type="ECO:0000256" key="1">
    <source>
        <dbReference type="ARBA" id="ARBA00022801"/>
    </source>
</evidence>
<dbReference type="InterPro" id="IPR006680">
    <property type="entry name" value="Amidohydro-rel"/>
</dbReference>
<dbReference type="AlphaFoldDB" id="A0A4R2HKF6"/>
<dbReference type="PANTHER" id="PTHR43794:SF11">
    <property type="entry name" value="AMIDOHYDROLASE-RELATED DOMAIN-CONTAINING PROTEIN"/>
    <property type="match status" value="1"/>
</dbReference>
<dbReference type="GO" id="GO:0016810">
    <property type="term" value="F:hydrolase activity, acting on carbon-nitrogen (but not peptide) bonds"/>
    <property type="evidence" value="ECO:0007669"/>
    <property type="project" value="InterPro"/>
</dbReference>
<accession>A0A4R2HKF6</accession>
<dbReference type="InterPro" id="IPR011059">
    <property type="entry name" value="Metal-dep_hydrolase_composite"/>
</dbReference>
<name>A0A4R2HKF6_9ACTN</name>
<dbReference type="Pfam" id="PF01979">
    <property type="entry name" value="Amidohydro_1"/>
    <property type="match status" value="1"/>
</dbReference>
<evidence type="ECO:0000313" key="4">
    <source>
        <dbReference type="Proteomes" id="UP000294508"/>
    </source>
</evidence>
<evidence type="ECO:0000313" key="3">
    <source>
        <dbReference type="EMBL" id="TCO30245.1"/>
    </source>
</evidence>
<dbReference type="RefSeq" id="WP_132209922.1">
    <property type="nucleotide sequence ID" value="NZ_SLWN01000005.1"/>
</dbReference>
<dbReference type="InterPro" id="IPR050287">
    <property type="entry name" value="MTA/SAH_deaminase"/>
</dbReference>
<dbReference type="InterPro" id="IPR032466">
    <property type="entry name" value="Metal_Hydrolase"/>
</dbReference>
<keyword evidence="1 3" id="KW-0378">Hydrolase</keyword>
<dbReference type="OrthoDB" id="3189065at2"/>
<dbReference type="SUPFAM" id="SSF51556">
    <property type="entry name" value="Metallo-dependent hydrolases"/>
    <property type="match status" value="1"/>
</dbReference>
<dbReference type="Gene3D" id="2.30.40.10">
    <property type="entry name" value="Urease, subunit C, domain 1"/>
    <property type="match status" value="1"/>
</dbReference>
<reference evidence="3 4" key="1">
    <citation type="journal article" date="2015" name="Stand. Genomic Sci.">
        <title>Genomic Encyclopedia of Bacterial and Archaeal Type Strains, Phase III: the genomes of soil and plant-associated and newly described type strains.</title>
        <authorList>
            <person name="Whitman W.B."/>
            <person name="Woyke T."/>
            <person name="Klenk H.P."/>
            <person name="Zhou Y."/>
            <person name="Lilburn T.G."/>
            <person name="Beck B.J."/>
            <person name="De Vos P."/>
            <person name="Vandamme P."/>
            <person name="Eisen J.A."/>
            <person name="Garrity G."/>
            <person name="Hugenholtz P."/>
            <person name="Kyrpides N.C."/>
        </authorList>
    </citation>
    <scope>NUCLEOTIDE SEQUENCE [LARGE SCALE GENOMIC DNA]</scope>
    <source>
        <strain evidence="3 4">VKM Ac-2572</strain>
    </source>
</reference>
<comment type="caution">
    <text evidence="3">The sequence shown here is derived from an EMBL/GenBank/DDBJ whole genome shotgun (WGS) entry which is preliminary data.</text>
</comment>
<sequence length="419" mass="43320">MRTLLRGGLVIDTEPEVVARRETDVLIEDGRIAAVGPGLIADVEAAGVEVIDATGRIVLPGFVDTHRHLWQTALRGVAADGNLGLYFERVLGGYGVHFRAEDVAAGNLVGALECLNAGITTVQDYSHVQSSDAHADAALDALQDSGIRAVFGYGPSPLSGGAVSPDGMRRIMDRASERISLAVAAIGPSFAPFETVRADWELADSLGVPVVVHISSSSLAVDPIARLRDAGLLRSNTLYVHGNNLPDSELKLIAESGAAVSVTPSVEARMEIGEPLAGRLRAAGVNLSLGIDVVTTAAGDMFAAMRELLALGYQTFTAADVLRIATLEGARALGLTDVGSLAVGNQADLVLLRRTDLNLVAHLGDPIAIVVTSAHPGNVDSVFVAGTAVKRDGNLVTPALPGALDALAESAAYLGSALQ</sequence>
<dbReference type="Proteomes" id="UP000294508">
    <property type="component" value="Unassembled WGS sequence"/>
</dbReference>
<dbReference type="PANTHER" id="PTHR43794">
    <property type="entry name" value="AMINOHYDROLASE SSNA-RELATED"/>
    <property type="match status" value="1"/>
</dbReference>
<dbReference type="SUPFAM" id="SSF51338">
    <property type="entry name" value="Composite domain of metallo-dependent hydrolases"/>
    <property type="match status" value="1"/>
</dbReference>
<dbReference type="NCBIfam" id="NF006056">
    <property type="entry name" value="PRK08204.1"/>
    <property type="match status" value="1"/>
</dbReference>
<organism evidence="3 4">
    <name type="scientific">Kribbella steppae</name>
    <dbReference type="NCBI Taxonomy" id="2512223"/>
    <lineage>
        <taxon>Bacteria</taxon>
        <taxon>Bacillati</taxon>
        <taxon>Actinomycetota</taxon>
        <taxon>Actinomycetes</taxon>
        <taxon>Propionibacteriales</taxon>
        <taxon>Kribbellaceae</taxon>
        <taxon>Kribbella</taxon>
    </lineage>
</organism>